<evidence type="ECO:0000313" key="3">
    <source>
        <dbReference type="Proteomes" id="UP000095287"/>
    </source>
</evidence>
<evidence type="ECO:0000313" key="4">
    <source>
        <dbReference type="WBParaSite" id="L893_g12508.t1"/>
    </source>
</evidence>
<dbReference type="SUPFAM" id="SSF52540">
    <property type="entry name" value="P-loop containing nucleoside triphosphate hydrolases"/>
    <property type="match status" value="1"/>
</dbReference>
<proteinExistence type="predicted"/>
<dbReference type="GO" id="GO:0005525">
    <property type="term" value="F:GTP binding"/>
    <property type="evidence" value="ECO:0007669"/>
    <property type="project" value="UniProtKB-KW"/>
</dbReference>
<dbReference type="Pfam" id="PF00071">
    <property type="entry name" value="Ras"/>
    <property type="match status" value="1"/>
</dbReference>
<dbReference type="PRINTS" id="PR00449">
    <property type="entry name" value="RASTRNSFRMNG"/>
</dbReference>
<dbReference type="SMART" id="SM00174">
    <property type="entry name" value="RHO"/>
    <property type="match status" value="1"/>
</dbReference>
<dbReference type="PROSITE" id="PS51420">
    <property type="entry name" value="RHO"/>
    <property type="match status" value="1"/>
</dbReference>
<dbReference type="Proteomes" id="UP000095287">
    <property type="component" value="Unplaced"/>
</dbReference>
<dbReference type="Gene3D" id="3.40.50.300">
    <property type="entry name" value="P-loop containing nucleotide triphosphate hydrolases"/>
    <property type="match status" value="1"/>
</dbReference>
<dbReference type="SMART" id="SM00173">
    <property type="entry name" value="RAS"/>
    <property type="match status" value="1"/>
</dbReference>
<protein>
    <submittedName>
        <fullName evidence="4">P-loop containing nucleoside triphosphate hydrolase protein</fullName>
    </submittedName>
</protein>
<dbReference type="AlphaFoldDB" id="A0A1I7Y4G2"/>
<dbReference type="InterPro" id="IPR001806">
    <property type="entry name" value="Small_GTPase"/>
</dbReference>
<dbReference type="PROSITE" id="PS51419">
    <property type="entry name" value="RAB"/>
    <property type="match status" value="1"/>
</dbReference>
<organism evidence="3 4">
    <name type="scientific">Steinernema glaseri</name>
    <dbReference type="NCBI Taxonomy" id="37863"/>
    <lineage>
        <taxon>Eukaryota</taxon>
        <taxon>Metazoa</taxon>
        <taxon>Ecdysozoa</taxon>
        <taxon>Nematoda</taxon>
        <taxon>Chromadorea</taxon>
        <taxon>Rhabditida</taxon>
        <taxon>Tylenchina</taxon>
        <taxon>Panagrolaimomorpha</taxon>
        <taxon>Strongyloidoidea</taxon>
        <taxon>Steinernematidae</taxon>
        <taxon>Steinernema</taxon>
    </lineage>
</organism>
<keyword evidence="1" id="KW-0547">Nucleotide-binding</keyword>
<sequence>MTKSVDEIPVEPREKYSCSLMGDTLTGKTSLVESYGRTVEHANLLHMPDYTCLYVSNGSVQVELDVHDAPAQNDGRLLHMFSSQFADVILMVFSVAAQDSFIKIEEVFMPFARKNYPRIPVIVVANEIDLRYTGQTREWVATPEMGSDLAEKIGADGYLECSSLHGHGVRILFERAVAEAKKRKQEEAKKKARKCVLM</sequence>
<keyword evidence="2" id="KW-0342">GTP-binding</keyword>
<reference evidence="4" key="1">
    <citation type="submission" date="2016-11" db="UniProtKB">
        <authorList>
            <consortium name="WormBaseParasite"/>
        </authorList>
    </citation>
    <scope>IDENTIFICATION</scope>
</reference>
<dbReference type="PROSITE" id="PS51421">
    <property type="entry name" value="RAS"/>
    <property type="match status" value="1"/>
</dbReference>
<dbReference type="GO" id="GO:0003924">
    <property type="term" value="F:GTPase activity"/>
    <property type="evidence" value="ECO:0007669"/>
    <property type="project" value="InterPro"/>
</dbReference>
<dbReference type="InterPro" id="IPR003578">
    <property type="entry name" value="Small_GTPase_Rho"/>
</dbReference>
<dbReference type="PANTHER" id="PTHR24072">
    <property type="entry name" value="RHO FAMILY GTPASE"/>
    <property type="match status" value="1"/>
</dbReference>
<keyword evidence="3" id="KW-1185">Reference proteome</keyword>
<evidence type="ECO:0000256" key="2">
    <source>
        <dbReference type="ARBA" id="ARBA00023134"/>
    </source>
</evidence>
<name>A0A1I7Y4G2_9BILA</name>
<dbReference type="WBParaSite" id="L893_g12508.t1">
    <property type="protein sequence ID" value="L893_g12508.t1"/>
    <property type="gene ID" value="L893_g12508"/>
</dbReference>
<dbReference type="GO" id="GO:0007264">
    <property type="term" value="P:small GTPase-mediated signal transduction"/>
    <property type="evidence" value="ECO:0007669"/>
    <property type="project" value="InterPro"/>
</dbReference>
<dbReference type="SMART" id="SM00175">
    <property type="entry name" value="RAB"/>
    <property type="match status" value="1"/>
</dbReference>
<accession>A0A1I7Y4G2</accession>
<dbReference type="InterPro" id="IPR027417">
    <property type="entry name" value="P-loop_NTPase"/>
</dbReference>
<evidence type="ECO:0000256" key="1">
    <source>
        <dbReference type="ARBA" id="ARBA00022741"/>
    </source>
</evidence>